<comment type="pathway">
    <text evidence="2 12">Glycolipid biosynthesis; glycosylphosphatidylinositol-anchor biosynthesis.</text>
</comment>
<keyword evidence="6 12" id="KW-0328">Glycosyltransferase</keyword>
<keyword evidence="14" id="KW-1185">Reference proteome</keyword>
<dbReference type="GeneID" id="80880547"/>
<evidence type="ECO:0000256" key="8">
    <source>
        <dbReference type="ARBA" id="ARBA00022692"/>
    </source>
</evidence>
<feature type="transmembrane region" description="Helical" evidence="12">
    <location>
        <begin position="52"/>
        <end position="72"/>
    </location>
</feature>
<dbReference type="GO" id="GO:0004376">
    <property type="term" value="F:GPI mannosyltransferase activity"/>
    <property type="evidence" value="ECO:0007669"/>
    <property type="project" value="InterPro"/>
</dbReference>
<evidence type="ECO:0000313" key="13">
    <source>
        <dbReference type="EMBL" id="KAJ8101710.1"/>
    </source>
</evidence>
<feature type="transmembrane region" description="Helical" evidence="12">
    <location>
        <begin position="220"/>
        <end position="249"/>
    </location>
</feature>
<reference evidence="13" key="1">
    <citation type="submission" date="2023-03" db="EMBL/GenBank/DDBJ databases">
        <title>Near-Complete genome sequence of Lipomyces tetrasporous NRRL Y-64009, an oleaginous yeast capable of growing on lignocellulosic hydrolysates.</title>
        <authorList>
            <consortium name="Lawrence Berkeley National Laboratory"/>
            <person name="Jagtap S.S."/>
            <person name="Liu J.-J."/>
            <person name="Walukiewicz H.E."/>
            <person name="Pangilinan J."/>
            <person name="Lipzen A."/>
            <person name="Ahrendt S."/>
            <person name="Koriabine M."/>
            <person name="Cobaugh K."/>
            <person name="Salamov A."/>
            <person name="Yoshinaga Y."/>
            <person name="Ng V."/>
            <person name="Daum C."/>
            <person name="Grigoriev I.V."/>
            <person name="Slininger P.J."/>
            <person name="Dien B.S."/>
            <person name="Jin Y.-S."/>
            <person name="Rao C.V."/>
        </authorList>
    </citation>
    <scope>NUCLEOTIDE SEQUENCE</scope>
    <source>
        <strain evidence="13">NRRL Y-64009</strain>
    </source>
</reference>
<feature type="transmembrane region" description="Helical" evidence="12">
    <location>
        <begin position="316"/>
        <end position="335"/>
    </location>
</feature>
<evidence type="ECO:0000256" key="6">
    <source>
        <dbReference type="ARBA" id="ARBA00022676"/>
    </source>
</evidence>
<accession>A0AAD7VUX0</accession>
<keyword evidence="9 12" id="KW-0256">Endoplasmic reticulum</keyword>
<feature type="transmembrane region" description="Helical" evidence="12">
    <location>
        <begin position="84"/>
        <end position="106"/>
    </location>
</feature>
<evidence type="ECO:0000256" key="5">
    <source>
        <dbReference type="ARBA" id="ARBA00022502"/>
    </source>
</evidence>
<keyword evidence="8 12" id="KW-0812">Transmembrane</keyword>
<comment type="similarity">
    <text evidence="3 12">Belongs to the PIGV family.</text>
</comment>
<feature type="transmembrane region" description="Helical" evidence="12">
    <location>
        <begin position="126"/>
        <end position="150"/>
    </location>
</feature>
<evidence type="ECO:0000256" key="10">
    <source>
        <dbReference type="ARBA" id="ARBA00022989"/>
    </source>
</evidence>
<dbReference type="EMBL" id="JARPMG010000003">
    <property type="protein sequence ID" value="KAJ8101710.1"/>
    <property type="molecule type" value="Genomic_DNA"/>
</dbReference>
<keyword evidence="7 12" id="KW-0808">Transferase</keyword>
<evidence type="ECO:0000256" key="7">
    <source>
        <dbReference type="ARBA" id="ARBA00022679"/>
    </source>
</evidence>
<dbReference type="GO" id="GO:0006506">
    <property type="term" value="P:GPI anchor biosynthetic process"/>
    <property type="evidence" value="ECO:0007669"/>
    <property type="project" value="UniProtKB-KW"/>
</dbReference>
<keyword evidence="11 12" id="KW-0472">Membrane</keyword>
<organism evidence="13 14">
    <name type="scientific">Lipomyces tetrasporus</name>
    <dbReference type="NCBI Taxonomy" id="54092"/>
    <lineage>
        <taxon>Eukaryota</taxon>
        <taxon>Fungi</taxon>
        <taxon>Dikarya</taxon>
        <taxon>Ascomycota</taxon>
        <taxon>Saccharomycotina</taxon>
        <taxon>Lipomycetes</taxon>
        <taxon>Lipomycetales</taxon>
        <taxon>Lipomycetaceae</taxon>
        <taxon>Lipomyces</taxon>
    </lineage>
</organism>
<evidence type="ECO:0000313" key="14">
    <source>
        <dbReference type="Proteomes" id="UP001217417"/>
    </source>
</evidence>
<keyword evidence="10 12" id="KW-1133">Transmembrane helix</keyword>
<name>A0AAD7VUX0_9ASCO</name>
<evidence type="ECO:0000256" key="1">
    <source>
        <dbReference type="ARBA" id="ARBA00004477"/>
    </source>
</evidence>
<sequence length="447" mass="51501">MVFPASEYADIRLISSTFALVKGILVIIPLLVLQQYDTSSQLLFTSPDVPPLLNYVLSRLLVWDTVFFIKVAQRGYVFEQEWAWGWLWIGTIRVVANWVVLPLLTIVYPPLAEGELDDLGNHVGSIYGYAIAAVVIAHVGHYFAVLTLYVTSGKIEQYIRSRSSNDTKLQKNTPQSVFPVISALLYIISPGGIFMSAGYAETLFGLFSFLGIYFRETEQHILAGLAFFVCCGLRGNGVLWGIIFLDDLYEAARARNWKKSIAIIIGGSLVGIGFLSGQVYAYFRYCPGREWCNNTIPLIYGYVQSHYWNVGFLKYWRTWQIPNFFFAFPTWFLFYRSYQKYRSIPRLRPYVIIEMSMFTMSLFWWHVQIITRVGTCMPLLYWYIAERIFADAPEEEGVVVENRWSLKGLVRRAKEDFRRHEGLWAVRYMVTWIGVQAVLFASFIPPA</sequence>
<evidence type="ECO:0000256" key="3">
    <source>
        <dbReference type="ARBA" id="ARBA00008698"/>
    </source>
</evidence>
<evidence type="ECO:0000256" key="2">
    <source>
        <dbReference type="ARBA" id="ARBA00004687"/>
    </source>
</evidence>
<feature type="transmembrane region" description="Helical" evidence="12">
    <location>
        <begin position="12"/>
        <end position="32"/>
    </location>
</feature>
<dbReference type="GO" id="GO:0031501">
    <property type="term" value="C:mannosyltransferase complex"/>
    <property type="evidence" value="ECO:0007669"/>
    <property type="project" value="TreeGrafter"/>
</dbReference>
<comment type="caution">
    <text evidence="13">The sequence shown here is derived from an EMBL/GenBank/DDBJ whole genome shotgun (WGS) entry which is preliminary data.</text>
</comment>
<dbReference type="EC" id="2.4.1.-" evidence="12"/>
<evidence type="ECO:0000256" key="12">
    <source>
        <dbReference type="RuleBase" id="RU363112"/>
    </source>
</evidence>
<gene>
    <name evidence="13" type="ORF">POJ06DRAFT_207034</name>
</gene>
<evidence type="ECO:0000256" key="4">
    <source>
        <dbReference type="ARBA" id="ARBA00013795"/>
    </source>
</evidence>
<keyword evidence="5 12" id="KW-0337">GPI-anchor biosynthesis</keyword>
<evidence type="ECO:0000256" key="9">
    <source>
        <dbReference type="ARBA" id="ARBA00022824"/>
    </source>
</evidence>
<feature type="transmembrane region" description="Helical" evidence="12">
    <location>
        <begin position="177"/>
        <end position="200"/>
    </location>
</feature>
<dbReference type="GO" id="GO:0005789">
    <property type="term" value="C:endoplasmic reticulum membrane"/>
    <property type="evidence" value="ECO:0007669"/>
    <property type="project" value="UniProtKB-SubCell"/>
</dbReference>
<dbReference type="RefSeq" id="XP_056045160.1">
    <property type="nucleotide sequence ID" value="XM_056185381.1"/>
</dbReference>
<dbReference type="InterPro" id="IPR007315">
    <property type="entry name" value="PIG-V/Gpi18"/>
</dbReference>
<feature type="transmembrane region" description="Helical" evidence="12">
    <location>
        <begin position="261"/>
        <end position="283"/>
    </location>
</feature>
<comment type="subcellular location">
    <subcellularLocation>
        <location evidence="1 12">Endoplasmic reticulum membrane</location>
        <topology evidence="1 12">Multi-pass membrane protein</topology>
    </subcellularLocation>
</comment>
<dbReference type="Proteomes" id="UP001217417">
    <property type="component" value="Unassembled WGS sequence"/>
</dbReference>
<dbReference type="PANTHER" id="PTHR12468">
    <property type="entry name" value="GPI MANNOSYLTRANSFERASE 2"/>
    <property type="match status" value="1"/>
</dbReference>
<dbReference type="Pfam" id="PF04188">
    <property type="entry name" value="Mannosyl_trans2"/>
    <property type="match status" value="3"/>
</dbReference>
<comment type="function">
    <text evidence="12">Mannosyltransferase involved in glycosylphosphatidylinositol-anchor biosynthesis.</text>
</comment>
<dbReference type="AlphaFoldDB" id="A0AAD7VUX0"/>
<dbReference type="PANTHER" id="PTHR12468:SF2">
    <property type="entry name" value="GPI MANNOSYLTRANSFERASE 2"/>
    <property type="match status" value="1"/>
</dbReference>
<proteinExistence type="inferred from homology"/>
<dbReference type="GO" id="GO:0000009">
    <property type="term" value="F:alpha-1,6-mannosyltransferase activity"/>
    <property type="evidence" value="ECO:0007669"/>
    <property type="project" value="InterPro"/>
</dbReference>
<feature type="transmembrane region" description="Helical" evidence="12">
    <location>
        <begin position="425"/>
        <end position="444"/>
    </location>
</feature>
<protein>
    <recommendedName>
        <fullName evidence="4 12">GPI mannosyltransferase 2</fullName>
        <ecNumber evidence="12">2.4.1.-</ecNumber>
    </recommendedName>
</protein>
<evidence type="ECO:0000256" key="11">
    <source>
        <dbReference type="ARBA" id="ARBA00023136"/>
    </source>
</evidence>